<reference evidence="1" key="1">
    <citation type="journal article" date="2021" name="Sci. Adv.">
        <title>The American lobster genome reveals insights on longevity, neural, and immune adaptations.</title>
        <authorList>
            <person name="Polinski J.M."/>
            <person name="Zimin A.V."/>
            <person name="Clark K.F."/>
            <person name="Kohn A.B."/>
            <person name="Sadowski N."/>
            <person name="Timp W."/>
            <person name="Ptitsyn A."/>
            <person name="Khanna P."/>
            <person name="Romanova D.Y."/>
            <person name="Williams P."/>
            <person name="Greenwood S.J."/>
            <person name="Moroz L.L."/>
            <person name="Walt D.R."/>
            <person name="Bodnar A.G."/>
        </authorList>
    </citation>
    <scope>NUCLEOTIDE SEQUENCE</scope>
    <source>
        <strain evidence="1">GMGI-L3</strain>
    </source>
</reference>
<evidence type="ECO:0000313" key="1">
    <source>
        <dbReference type="EMBL" id="KAG7154773.1"/>
    </source>
</evidence>
<sequence>MTTSMKKTRSYVDVWILGKPSSELSHQVRLPTNGNILRYVVFHHMEQNELLNRSFRLAADGVLEMWTKARIPTQSVDSVIRKIKKLHEQYVNLKKTGFLHKKMTESRSLCSKTH</sequence>
<dbReference type="Proteomes" id="UP000747542">
    <property type="component" value="Unassembled WGS sequence"/>
</dbReference>
<accession>A0A8J5JE08</accession>
<proteinExistence type="predicted"/>
<dbReference type="EMBL" id="JAHLQT010043933">
    <property type="protein sequence ID" value="KAG7154773.1"/>
    <property type="molecule type" value="Genomic_DNA"/>
</dbReference>
<evidence type="ECO:0000313" key="2">
    <source>
        <dbReference type="Proteomes" id="UP000747542"/>
    </source>
</evidence>
<name>A0A8J5JE08_HOMAM</name>
<keyword evidence="2" id="KW-1185">Reference proteome</keyword>
<comment type="caution">
    <text evidence="1">The sequence shown here is derived from an EMBL/GenBank/DDBJ whole genome shotgun (WGS) entry which is preliminary data.</text>
</comment>
<dbReference type="AlphaFoldDB" id="A0A8J5JE08"/>
<organism evidence="1 2">
    <name type="scientific">Homarus americanus</name>
    <name type="common">American lobster</name>
    <dbReference type="NCBI Taxonomy" id="6706"/>
    <lineage>
        <taxon>Eukaryota</taxon>
        <taxon>Metazoa</taxon>
        <taxon>Ecdysozoa</taxon>
        <taxon>Arthropoda</taxon>
        <taxon>Crustacea</taxon>
        <taxon>Multicrustacea</taxon>
        <taxon>Malacostraca</taxon>
        <taxon>Eumalacostraca</taxon>
        <taxon>Eucarida</taxon>
        <taxon>Decapoda</taxon>
        <taxon>Pleocyemata</taxon>
        <taxon>Astacidea</taxon>
        <taxon>Nephropoidea</taxon>
        <taxon>Nephropidae</taxon>
        <taxon>Homarus</taxon>
    </lineage>
</organism>
<gene>
    <name evidence="1" type="ORF">Hamer_G018501</name>
</gene>
<protein>
    <submittedName>
        <fullName evidence="1">Uncharacterized protein</fullName>
    </submittedName>
</protein>